<keyword evidence="4" id="KW-0520">NAD</keyword>
<dbReference type="EC" id="1.3.1.76" evidence="2"/>
<dbReference type="InterPro" id="IPR006367">
    <property type="entry name" value="Sirohaem_synthase_N"/>
</dbReference>
<dbReference type="Pfam" id="PF13241">
    <property type="entry name" value="NAD_binding_7"/>
    <property type="match status" value="1"/>
</dbReference>
<dbReference type="Proteomes" id="UP000464378">
    <property type="component" value="Chromosome"/>
</dbReference>
<dbReference type="NCBIfam" id="TIGR01470">
    <property type="entry name" value="cysG_Nterm"/>
    <property type="match status" value="1"/>
</dbReference>
<dbReference type="RefSeq" id="WP_162660042.1">
    <property type="nucleotide sequence ID" value="NZ_LR593887.1"/>
</dbReference>
<dbReference type="InterPro" id="IPR042518">
    <property type="entry name" value="SirC_C"/>
</dbReference>
<dbReference type="EMBL" id="LR586016">
    <property type="protein sequence ID" value="VIP05034.1"/>
    <property type="molecule type" value="Genomic_DNA"/>
</dbReference>
<proteinExistence type="predicted"/>
<evidence type="ECO:0000313" key="7">
    <source>
        <dbReference type="EMBL" id="VIP05034.1"/>
    </source>
</evidence>
<sequence length="216" mass="23595">MAVHYPILLCRTDLRAVVIGGGPVGQRKAAGLRDAGIPFRLVSLTPAPEDWSDSPQSQWVQDAYRPDHLDASQLVFAAAVPTVNAQVLADAHARGLWVNSADNPEAGDFVLPAVIRQGDLLLAVHTGGAAPSLAKRIRERLSQDFDSQFGEWVALLAEVRPQILARIPDSAARRGLLQSITEWHWLDRFRQEGRDSVAQSIEESIRRLEASGPTSL</sequence>
<dbReference type="InParanoid" id="A0A6C2YUC3"/>
<dbReference type="PANTHER" id="PTHR35330">
    <property type="entry name" value="SIROHEME BIOSYNTHESIS PROTEIN MET8"/>
    <property type="match status" value="1"/>
</dbReference>
<evidence type="ECO:0000256" key="3">
    <source>
        <dbReference type="ARBA" id="ARBA00023002"/>
    </source>
</evidence>
<dbReference type="PANTHER" id="PTHR35330:SF1">
    <property type="entry name" value="SIROHEME BIOSYNTHESIS PROTEIN MET8"/>
    <property type="match status" value="1"/>
</dbReference>
<dbReference type="KEGG" id="tim:GMBLW1_41590"/>
<name>A0A6C2YUC3_9BACT</name>
<dbReference type="Gene3D" id="1.10.8.610">
    <property type="entry name" value="SirC, precorrin-2 dehydrogenase, C-terminal helical domain-like"/>
    <property type="match status" value="1"/>
</dbReference>
<dbReference type="InterPro" id="IPR028161">
    <property type="entry name" value="Met8-like"/>
</dbReference>
<keyword evidence="8" id="KW-1185">Reference proteome</keyword>
<dbReference type="GO" id="GO:0043115">
    <property type="term" value="F:precorrin-2 dehydrogenase activity"/>
    <property type="evidence" value="ECO:0007669"/>
    <property type="project" value="UniProtKB-EC"/>
</dbReference>
<evidence type="ECO:0000313" key="8">
    <source>
        <dbReference type="Proteomes" id="UP000464378"/>
    </source>
</evidence>
<dbReference type="GO" id="GO:0019354">
    <property type="term" value="P:siroheme biosynthetic process"/>
    <property type="evidence" value="ECO:0007669"/>
    <property type="project" value="UniProtKB-UniPathway"/>
</dbReference>
<protein>
    <recommendedName>
        <fullName evidence="2">precorrin-2 dehydrogenase</fullName>
        <ecNumber evidence="2">1.3.1.76</ecNumber>
    </recommendedName>
</protein>
<evidence type="ECO:0000256" key="5">
    <source>
        <dbReference type="ARBA" id="ARBA00023244"/>
    </source>
</evidence>
<keyword evidence="5" id="KW-0627">Porphyrin biosynthesis</keyword>
<dbReference type="UniPathway" id="UPA00262">
    <property type="reaction ID" value="UER00222"/>
</dbReference>
<evidence type="ECO:0000256" key="4">
    <source>
        <dbReference type="ARBA" id="ARBA00023027"/>
    </source>
</evidence>
<dbReference type="Gene3D" id="3.40.50.720">
    <property type="entry name" value="NAD(P)-binding Rossmann-like Domain"/>
    <property type="match status" value="1"/>
</dbReference>
<evidence type="ECO:0000256" key="1">
    <source>
        <dbReference type="ARBA" id="ARBA00005010"/>
    </source>
</evidence>
<dbReference type="AlphaFoldDB" id="A0A6C2YUC3"/>
<dbReference type="EMBL" id="LR593887">
    <property type="protein sequence ID" value="VTS07424.1"/>
    <property type="molecule type" value="Genomic_DNA"/>
</dbReference>
<keyword evidence="3" id="KW-0560">Oxidoreductase</keyword>
<dbReference type="InterPro" id="IPR036291">
    <property type="entry name" value="NAD(P)-bd_dom_sf"/>
</dbReference>
<organism evidence="7">
    <name type="scientific">Tuwongella immobilis</name>
    <dbReference type="NCBI Taxonomy" id="692036"/>
    <lineage>
        <taxon>Bacteria</taxon>
        <taxon>Pseudomonadati</taxon>
        <taxon>Planctomycetota</taxon>
        <taxon>Planctomycetia</taxon>
        <taxon>Gemmatales</taxon>
        <taxon>Gemmataceae</taxon>
        <taxon>Tuwongella</taxon>
    </lineage>
</organism>
<reference evidence="7" key="1">
    <citation type="submission" date="2019-04" db="EMBL/GenBank/DDBJ databases">
        <authorList>
            <consortium name="Science for Life Laboratories"/>
        </authorList>
    </citation>
    <scope>NUCLEOTIDE SEQUENCE</scope>
    <source>
        <strain evidence="7">MBLW1</strain>
    </source>
</reference>
<accession>A0A6C2YUC3</accession>
<dbReference type="GO" id="GO:0004325">
    <property type="term" value="F:ferrochelatase activity"/>
    <property type="evidence" value="ECO:0007669"/>
    <property type="project" value="InterPro"/>
</dbReference>
<comment type="pathway">
    <text evidence="1">Porphyrin-containing compound metabolism; siroheme biosynthesis; sirohydrochlorin from precorrin-2: step 1/1.</text>
</comment>
<comment type="catalytic activity">
    <reaction evidence="6">
        <text>precorrin-2 + NAD(+) = sirohydrochlorin + NADH + 2 H(+)</text>
        <dbReference type="Rhea" id="RHEA:15613"/>
        <dbReference type="ChEBI" id="CHEBI:15378"/>
        <dbReference type="ChEBI" id="CHEBI:57540"/>
        <dbReference type="ChEBI" id="CHEBI:57945"/>
        <dbReference type="ChEBI" id="CHEBI:58351"/>
        <dbReference type="ChEBI" id="CHEBI:58827"/>
        <dbReference type="EC" id="1.3.1.76"/>
    </reaction>
</comment>
<gene>
    <name evidence="7" type="ORF">GMBLW1_41590</name>
</gene>
<dbReference type="SUPFAM" id="SSF51735">
    <property type="entry name" value="NAD(P)-binding Rossmann-fold domains"/>
    <property type="match status" value="1"/>
</dbReference>
<evidence type="ECO:0000256" key="2">
    <source>
        <dbReference type="ARBA" id="ARBA00012400"/>
    </source>
</evidence>
<evidence type="ECO:0000256" key="6">
    <source>
        <dbReference type="ARBA" id="ARBA00047561"/>
    </source>
</evidence>
<dbReference type="SUPFAM" id="SSF75615">
    <property type="entry name" value="Siroheme synthase middle domains-like"/>
    <property type="match status" value="1"/>
</dbReference>